<evidence type="ECO:0000259" key="7">
    <source>
        <dbReference type="PROSITE" id="PS50850"/>
    </source>
</evidence>
<keyword evidence="3 6" id="KW-0812">Transmembrane</keyword>
<feature type="transmembrane region" description="Helical" evidence="6">
    <location>
        <begin position="12"/>
        <end position="36"/>
    </location>
</feature>
<feature type="transmembrane region" description="Helical" evidence="6">
    <location>
        <begin position="387"/>
        <end position="411"/>
    </location>
</feature>
<dbReference type="Gene3D" id="1.20.1720.10">
    <property type="entry name" value="Multidrug resistance protein D"/>
    <property type="match status" value="1"/>
</dbReference>
<dbReference type="AlphaFoldDB" id="A0A2N3I1E1"/>
<accession>A0A2N3I1E1</accession>
<dbReference type="Gene3D" id="1.20.1250.20">
    <property type="entry name" value="MFS general substrate transporter like domains"/>
    <property type="match status" value="1"/>
</dbReference>
<dbReference type="EMBL" id="MVDE01000024">
    <property type="protein sequence ID" value="PKQ64145.1"/>
    <property type="molecule type" value="Genomic_DNA"/>
</dbReference>
<feature type="transmembrane region" description="Helical" evidence="6">
    <location>
        <begin position="105"/>
        <end position="127"/>
    </location>
</feature>
<dbReference type="GO" id="GO:0016020">
    <property type="term" value="C:membrane"/>
    <property type="evidence" value="ECO:0007669"/>
    <property type="project" value="UniProtKB-SubCell"/>
</dbReference>
<dbReference type="PROSITE" id="PS50850">
    <property type="entry name" value="MFS"/>
    <property type="match status" value="1"/>
</dbReference>
<keyword evidence="4 6" id="KW-1133">Transmembrane helix</keyword>
<evidence type="ECO:0000313" key="9">
    <source>
        <dbReference type="Proteomes" id="UP000233618"/>
    </source>
</evidence>
<feature type="domain" description="Major facilitator superfamily (MFS) profile" evidence="7">
    <location>
        <begin position="14"/>
        <end position="461"/>
    </location>
</feature>
<evidence type="ECO:0000256" key="6">
    <source>
        <dbReference type="SAM" id="Phobius"/>
    </source>
</evidence>
<sequence>MMIETNPNLNKTILLAVTMASNFLNPLMGAAVNVALPRIGEELSMSAVGLSWVSMSFLLASSVFLVPFGKISDNWGRVKMFLYSNVLFGLATLFCAFSFSSETLLMGRLLQGIGAAGIFASNMAIVISAFEPHERGKMIGLNVMAVYVGLSIAPVLGGILTESLGWRSLFFINAGAVLLIIMAILTKIKAEWAVPDKAKFDYMGTLIYMFSVSGLMYGFSHLPKTEAIVFTLLGITGLLIFVRYELKHQNPVFEMQLFFKNKLFAFSNLSAFINYAATFAITFVFSLYLQYVKGLSPKEAGFVLIAQPVVMAVVASFSGKLSDTKDPRILASIGMGISAAGLLLLTFISKETPYAYIVFALLILGFGFGLFSSPNTNSVMSSVEKRFLGLASATVATMRTTGMMFSMAVAALSVHVFLGDAKIHAGNLDSFILSMRVIVISFTVLCVIGIFTSLIGRRKTTGN</sequence>
<evidence type="ECO:0000313" key="8">
    <source>
        <dbReference type="EMBL" id="PKQ64145.1"/>
    </source>
</evidence>
<keyword evidence="9" id="KW-1185">Reference proteome</keyword>
<feature type="transmembrane region" description="Helical" evidence="6">
    <location>
        <begin position="431"/>
        <end position="455"/>
    </location>
</feature>
<proteinExistence type="predicted"/>
<protein>
    <submittedName>
        <fullName evidence="8">MFS transporter</fullName>
    </submittedName>
</protein>
<feature type="transmembrane region" description="Helical" evidence="6">
    <location>
        <begin position="263"/>
        <end position="288"/>
    </location>
</feature>
<dbReference type="PANTHER" id="PTHR42718:SF9">
    <property type="entry name" value="MAJOR FACILITATOR SUPERFAMILY MULTIDRUG TRANSPORTER MFSC"/>
    <property type="match status" value="1"/>
</dbReference>
<dbReference type="Pfam" id="PF07690">
    <property type="entry name" value="MFS_1"/>
    <property type="match status" value="1"/>
</dbReference>
<gene>
    <name evidence="8" type="ORF">BZG01_14805</name>
</gene>
<feature type="transmembrane region" description="Helical" evidence="6">
    <location>
        <begin position="225"/>
        <end position="242"/>
    </location>
</feature>
<name>A0A2N3I1E1_9BACT</name>
<feature type="transmembrane region" description="Helical" evidence="6">
    <location>
        <begin position="139"/>
        <end position="160"/>
    </location>
</feature>
<feature type="transmembrane region" description="Helical" evidence="6">
    <location>
        <begin position="200"/>
        <end position="219"/>
    </location>
</feature>
<evidence type="ECO:0000256" key="3">
    <source>
        <dbReference type="ARBA" id="ARBA00022692"/>
    </source>
</evidence>
<dbReference type="Proteomes" id="UP000233618">
    <property type="component" value="Unassembled WGS sequence"/>
</dbReference>
<feature type="transmembrane region" description="Helical" evidence="6">
    <location>
        <begin position="354"/>
        <end position="375"/>
    </location>
</feature>
<dbReference type="InterPro" id="IPR011701">
    <property type="entry name" value="MFS"/>
</dbReference>
<keyword evidence="5 6" id="KW-0472">Membrane</keyword>
<evidence type="ECO:0000256" key="1">
    <source>
        <dbReference type="ARBA" id="ARBA00004141"/>
    </source>
</evidence>
<dbReference type="PANTHER" id="PTHR42718">
    <property type="entry name" value="MAJOR FACILITATOR SUPERFAMILY MULTIDRUG TRANSPORTER MFSC"/>
    <property type="match status" value="1"/>
</dbReference>
<evidence type="ECO:0000256" key="2">
    <source>
        <dbReference type="ARBA" id="ARBA00022448"/>
    </source>
</evidence>
<feature type="transmembrane region" description="Helical" evidence="6">
    <location>
        <begin position="329"/>
        <end position="348"/>
    </location>
</feature>
<feature type="transmembrane region" description="Helical" evidence="6">
    <location>
        <begin position="166"/>
        <end position="188"/>
    </location>
</feature>
<feature type="transmembrane region" description="Helical" evidence="6">
    <location>
        <begin position="300"/>
        <end position="317"/>
    </location>
</feature>
<evidence type="ECO:0000256" key="5">
    <source>
        <dbReference type="ARBA" id="ARBA00023136"/>
    </source>
</evidence>
<dbReference type="InterPro" id="IPR036259">
    <property type="entry name" value="MFS_trans_sf"/>
</dbReference>
<evidence type="ECO:0000256" key="4">
    <source>
        <dbReference type="ARBA" id="ARBA00022989"/>
    </source>
</evidence>
<feature type="transmembrane region" description="Helical" evidence="6">
    <location>
        <begin position="80"/>
        <end position="99"/>
    </location>
</feature>
<dbReference type="CDD" id="cd17321">
    <property type="entry name" value="MFS_MMR_MDR_like"/>
    <property type="match status" value="1"/>
</dbReference>
<keyword evidence="2" id="KW-0813">Transport</keyword>
<feature type="transmembrane region" description="Helical" evidence="6">
    <location>
        <begin position="48"/>
        <end position="68"/>
    </location>
</feature>
<organism evidence="8 9">
    <name type="scientific">Labilibaculum manganireducens</name>
    <dbReference type="NCBI Taxonomy" id="1940525"/>
    <lineage>
        <taxon>Bacteria</taxon>
        <taxon>Pseudomonadati</taxon>
        <taxon>Bacteroidota</taxon>
        <taxon>Bacteroidia</taxon>
        <taxon>Marinilabiliales</taxon>
        <taxon>Marinifilaceae</taxon>
        <taxon>Labilibaculum</taxon>
    </lineage>
</organism>
<dbReference type="SUPFAM" id="SSF103473">
    <property type="entry name" value="MFS general substrate transporter"/>
    <property type="match status" value="1"/>
</dbReference>
<reference evidence="8 9" key="1">
    <citation type="journal article" date="2017" name="Front. Microbiol.">
        <title>Labilibaculum manganireducens gen. nov., sp. nov. and Labilibaculum filiforme sp. nov., Novel Bacteroidetes Isolated from Subsurface Sediments of the Baltic Sea.</title>
        <authorList>
            <person name="Vandieken V."/>
            <person name="Marshall I.P."/>
            <person name="Niemann H."/>
            <person name="Engelen B."/>
            <person name="Cypionka H."/>
        </authorList>
    </citation>
    <scope>NUCLEOTIDE SEQUENCE [LARGE SCALE GENOMIC DNA]</scope>
    <source>
        <strain evidence="8 9">59.10-2M</strain>
    </source>
</reference>
<comment type="caution">
    <text evidence="8">The sequence shown here is derived from an EMBL/GenBank/DDBJ whole genome shotgun (WGS) entry which is preliminary data.</text>
</comment>
<dbReference type="PRINTS" id="PR01036">
    <property type="entry name" value="TCRTETB"/>
</dbReference>
<dbReference type="RefSeq" id="WP_101310624.1">
    <property type="nucleotide sequence ID" value="NZ_MVDE01000024.1"/>
</dbReference>
<dbReference type="FunFam" id="1.20.1250.20:FF:000503">
    <property type="entry name" value="Drug resistance transporter, EmrB/QacA subfamily"/>
    <property type="match status" value="1"/>
</dbReference>
<comment type="subcellular location">
    <subcellularLocation>
        <location evidence="1">Membrane</location>
        <topology evidence="1">Multi-pass membrane protein</topology>
    </subcellularLocation>
</comment>
<dbReference type="InterPro" id="IPR020846">
    <property type="entry name" value="MFS_dom"/>
</dbReference>
<dbReference type="GO" id="GO:0022857">
    <property type="term" value="F:transmembrane transporter activity"/>
    <property type="evidence" value="ECO:0007669"/>
    <property type="project" value="InterPro"/>
</dbReference>